<dbReference type="InterPro" id="IPR001245">
    <property type="entry name" value="Ser-Thr/Tyr_kinase_cat_dom"/>
</dbReference>
<organism evidence="3 4">
    <name type="scientific">Aphanomyces stellatus</name>
    <dbReference type="NCBI Taxonomy" id="120398"/>
    <lineage>
        <taxon>Eukaryota</taxon>
        <taxon>Sar</taxon>
        <taxon>Stramenopiles</taxon>
        <taxon>Oomycota</taxon>
        <taxon>Saprolegniomycetes</taxon>
        <taxon>Saprolegniales</taxon>
        <taxon>Verrucalvaceae</taxon>
        <taxon>Aphanomyces</taxon>
    </lineage>
</organism>
<dbReference type="SMART" id="SM00220">
    <property type="entry name" value="S_TKc"/>
    <property type="match status" value="1"/>
</dbReference>
<dbReference type="Gene3D" id="1.10.510.10">
    <property type="entry name" value="Transferase(Phosphotransferase) domain 1"/>
    <property type="match status" value="1"/>
</dbReference>
<proteinExistence type="predicted"/>
<dbReference type="OrthoDB" id="192267at2759"/>
<protein>
    <submittedName>
        <fullName evidence="3">Aste57867_8611 protein</fullName>
    </submittedName>
</protein>
<dbReference type="GO" id="GO:0004674">
    <property type="term" value="F:protein serine/threonine kinase activity"/>
    <property type="evidence" value="ECO:0007669"/>
    <property type="project" value="TreeGrafter"/>
</dbReference>
<dbReference type="InterPro" id="IPR051681">
    <property type="entry name" value="Ser/Thr_Kinases-Pseudokinases"/>
</dbReference>
<dbReference type="InterPro" id="IPR008271">
    <property type="entry name" value="Ser/Thr_kinase_AS"/>
</dbReference>
<evidence type="ECO:0000259" key="1">
    <source>
        <dbReference type="PROSITE" id="PS50011"/>
    </source>
</evidence>
<dbReference type="PANTHER" id="PTHR44329">
    <property type="entry name" value="SERINE/THREONINE-PROTEIN KINASE TNNI3K-RELATED"/>
    <property type="match status" value="1"/>
</dbReference>
<dbReference type="PANTHER" id="PTHR44329:SF214">
    <property type="entry name" value="PROTEIN KINASE DOMAIN-CONTAINING PROTEIN"/>
    <property type="match status" value="1"/>
</dbReference>
<dbReference type="InterPro" id="IPR000719">
    <property type="entry name" value="Prot_kinase_dom"/>
</dbReference>
<evidence type="ECO:0000313" key="3">
    <source>
        <dbReference type="EMBL" id="VFT85497.1"/>
    </source>
</evidence>
<sequence length="431" mass="48207">MLPIAYVGQSVPDCREWELPNVNAHDIPTSRISQLIPSSGVVMVTYSDYNFKATSQFKSHQVVRQVVNGAREATTASSTPWPVFVACHTSLPNLTPIFMRPGDQIGELIHPWDGRLVKCILPQGHLLEAFSKQQFDGRCRAVSTSSIEFRAPWNATIRSLRVWNISQWPVGKCLDKDNDVPPLKKRHDTANAPTAATSWQPYGIAGGMLLVCAIVVDEEIAEVNIVSRQLYCSRPPQRPPKATKASFGGDTRLEYHKGQPVAIKTLHHPTPFAIQRFIDEILFLDQLKSPFIVTLIGAMWTHPTNVQAVMEYMDMGDLRSYLAKTTLDGFGWQQKLECARSVAEGLFYLHSQNMIHRDLKSRNILLDSVKGTKLADFGLSKEFVYGDTMTVAVGTFRWMAPEMLLFQGYSNSVDIFSFGVVLSKLDTHALP</sequence>
<gene>
    <name evidence="3" type="primary">Aste57867_8611</name>
    <name evidence="2" type="ORF">As57867_008577</name>
    <name evidence="3" type="ORF">ASTE57867_8611</name>
</gene>
<accession>A0A485KKX2</accession>
<dbReference type="AlphaFoldDB" id="A0A485KKX2"/>
<dbReference type="SUPFAM" id="SSF56112">
    <property type="entry name" value="Protein kinase-like (PK-like)"/>
    <property type="match status" value="1"/>
</dbReference>
<keyword evidence="4" id="KW-1185">Reference proteome</keyword>
<evidence type="ECO:0000313" key="2">
    <source>
        <dbReference type="EMBL" id="KAF0700891.1"/>
    </source>
</evidence>
<dbReference type="Proteomes" id="UP000332933">
    <property type="component" value="Unassembled WGS sequence"/>
</dbReference>
<dbReference type="PROSITE" id="PS50011">
    <property type="entry name" value="PROTEIN_KINASE_DOM"/>
    <property type="match status" value="1"/>
</dbReference>
<dbReference type="Pfam" id="PF00069">
    <property type="entry name" value="Pkinase"/>
    <property type="match status" value="1"/>
</dbReference>
<feature type="domain" description="Protein kinase" evidence="1">
    <location>
        <begin position="236"/>
        <end position="431"/>
    </location>
</feature>
<dbReference type="GO" id="GO:0005524">
    <property type="term" value="F:ATP binding"/>
    <property type="evidence" value="ECO:0007669"/>
    <property type="project" value="InterPro"/>
</dbReference>
<reference evidence="2" key="2">
    <citation type="submission" date="2019-06" db="EMBL/GenBank/DDBJ databases">
        <title>Genomics analysis of Aphanomyces spp. identifies a new class of oomycete effector associated with host adaptation.</title>
        <authorList>
            <person name="Gaulin E."/>
        </authorList>
    </citation>
    <scope>NUCLEOTIDE SEQUENCE</scope>
    <source>
        <strain evidence="2">CBS 578.67</strain>
    </source>
</reference>
<dbReference type="EMBL" id="VJMH01005108">
    <property type="protein sequence ID" value="KAF0700891.1"/>
    <property type="molecule type" value="Genomic_DNA"/>
</dbReference>
<dbReference type="InterPro" id="IPR011009">
    <property type="entry name" value="Kinase-like_dom_sf"/>
</dbReference>
<reference evidence="3 4" key="1">
    <citation type="submission" date="2019-03" db="EMBL/GenBank/DDBJ databases">
        <authorList>
            <person name="Gaulin E."/>
            <person name="Dumas B."/>
        </authorList>
    </citation>
    <scope>NUCLEOTIDE SEQUENCE [LARGE SCALE GENOMIC DNA]</scope>
    <source>
        <strain evidence="3">CBS 568.67</strain>
    </source>
</reference>
<dbReference type="EMBL" id="CAADRA010005129">
    <property type="protein sequence ID" value="VFT85497.1"/>
    <property type="molecule type" value="Genomic_DNA"/>
</dbReference>
<name>A0A485KKX2_9STRA</name>
<evidence type="ECO:0000313" key="4">
    <source>
        <dbReference type="Proteomes" id="UP000332933"/>
    </source>
</evidence>
<dbReference type="PRINTS" id="PR00109">
    <property type="entry name" value="TYRKINASE"/>
</dbReference>
<dbReference type="PROSITE" id="PS00108">
    <property type="entry name" value="PROTEIN_KINASE_ST"/>
    <property type="match status" value="1"/>
</dbReference>